<reference evidence="2 3" key="1">
    <citation type="submission" date="2016-11" db="EMBL/GenBank/DDBJ databases">
        <authorList>
            <person name="Jaros S."/>
            <person name="Januszkiewicz K."/>
            <person name="Wedrychowicz H."/>
        </authorList>
    </citation>
    <scope>NUCLEOTIDE SEQUENCE [LARGE SCALE GENOMIC DNA]</scope>
    <source>
        <strain evidence="2 3">DSM 17918</strain>
    </source>
</reference>
<keyword evidence="1" id="KW-0472">Membrane</keyword>
<keyword evidence="3" id="KW-1185">Reference proteome</keyword>
<keyword evidence="1" id="KW-1133">Transmembrane helix</keyword>
<organism evidence="2 3">
    <name type="scientific">Caldanaerobius fijiensis DSM 17918</name>
    <dbReference type="NCBI Taxonomy" id="1121256"/>
    <lineage>
        <taxon>Bacteria</taxon>
        <taxon>Bacillati</taxon>
        <taxon>Bacillota</taxon>
        <taxon>Clostridia</taxon>
        <taxon>Thermoanaerobacterales</taxon>
        <taxon>Thermoanaerobacteraceae</taxon>
        <taxon>Caldanaerobius</taxon>
    </lineage>
</organism>
<proteinExistence type="predicted"/>
<dbReference type="EMBL" id="FQVH01000014">
    <property type="protein sequence ID" value="SHF19256.1"/>
    <property type="molecule type" value="Genomic_DNA"/>
</dbReference>
<evidence type="ECO:0000313" key="2">
    <source>
        <dbReference type="EMBL" id="SHF19256.1"/>
    </source>
</evidence>
<sequence length="64" mass="7481">MVWDYFILVSLVVSAMALYFNTISIIKKIHRGEETFKDTFLGSILFGYIMLCFFTRILSILNHV</sequence>
<evidence type="ECO:0000256" key="1">
    <source>
        <dbReference type="SAM" id="Phobius"/>
    </source>
</evidence>
<evidence type="ECO:0000313" key="3">
    <source>
        <dbReference type="Proteomes" id="UP000184088"/>
    </source>
</evidence>
<dbReference type="Proteomes" id="UP000184088">
    <property type="component" value="Unassembled WGS sequence"/>
</dbReference>
<dbReference type="STRING" id="1121256.SAMN02746089_01452"/>
<gene>
    <name evidence="2" type="ORF">SAMN02746089_01452</name>
</gene>
<protein>
    <submittedName>
        <fullName evidence="2">Uncharacterized protein</fullName>
    </submittedName>
</protein>
<accession>A0A1M4ZNV3</accession>
<dbReference type="AlphaFoldDB" id="A0A1M4ZNV3"/>
<feature type="transmembrane region" description="Helical" evidence="1">
    <location>
        <begin position="6"/>
        <end position="26"/>
    </location>
</feature>
<name>A0A1M4ZNV3_9THEO</name>
<keyword evidence="1" id="KW-0812">Transmembrane</keyword>
<feature type="transmembrane region" description="Helical" evidence="1">
    <location>
        <begin position="38"/>
        <end position="61"/>
    </location>
</feature>